<comment type="caution">
    <text evidence="2">The sequence shown here is derived from an EMBL/GenBank/DDBJ whole genome shotgun (WGS) entry which is preliminary data.</text>
</comment>
<name>A0ABT8MYF9_9BACL</name>
<evidence type="ECO:0000313" key="2">
    <source>
        <dbReference type="EMBL" id="MDN7240666.1"/>
    </source>
</evidence>
<keyword evidence="1" id="KW-0472">Membrane</keyword>
<dbReference type="RefSeq" id="WP_301722573.1">
    <property type="nucleotide sequence ID" value="NZ_JAUJWV010000001.1"/>
</dbReference>
<sequence length="101" mass="11795">MWKFHWGLIGMLALATFFCVYGQGMAYFLNDHLIKTYPIYYLTGLTTLGILMFLVAALLLVWLFKKKKLSHNSWLFYLAILLLVAPYASAWAFFVTVMWWG</sequence>
<accession>A0ABT8MYF9</accession>
<protein>
    <submittedName>
        <fullName evidence="2">Uncharacterized protein</fullName>
    </submittedName>
</protein>
<gene>
    <name evidence="2" type="ORF">QWY14_02640</name>
</gene>
<organism evidence="2 3">
    <name type="scientific">Planococcus shixiaomingii</name>
    <dbReference type="NCBI Taxonomy" id="3058393"/>
    <lineage>
        <taxon>Bacteria</taxon>
        <taxon>Bacillati</taxon>
        <taxon>Bacillota</taxon>
        <taxon>Bacilli</taxon>
        <taxon>Bacillales</taxon>
        <taxon>Caryophanaceae</taxon>
        <taxon>Planococcus</taxon>
    </lineage>
</organism>
<dbReference type="Proteomes" id="UP001172055">
    <property type="component" value="Unassembled WGS sequence"/>
</dbReference>
<feature type="transmembrane region" description="Helical" evidence="1">
    <location>
        <begin position="38"/>
        <end position="63"/>
    </location>
</feature>
<reference evidence="2 3" key="1">
    <citation type="submission" date="2023-06" db="EMBL/GenBank/DDBJ databases">
        <title>Novel species in genus Planococcus.</title>
        <authorList>
            <person name="Ning S."/>
        </authorList>
    </citation>
    <scope>NUCLEOTIDE SEQUENCE [LARGE SCALE GENOMIC DNA]</scope>
    <source>
        <strain evidence="2 3">N028</strain>
    </source>
</reference>
<keyword evidence="3" id="KW-1185">Reference proteome</keyword>
<feature type="transmembrane region" description="Helical" evidence="1">
    <location>
        <begin position="75"/>
        <end position="100"/>
    </location>
</feature>
<keyword evidence="1" id="KW-0812">Transmembrane</keyword>
<evidence type="ECO:0000256" key="1">
    <source>
        <dbReference type="SAM" id="Phobius"/>
    </source>
</evidence>
<evidence type="ECO:0000313" key="3">
    <source>
        <dbReference type="Proteomes" id="UP001172055"/>
    </source>
</evidence>
<dbReference type="EMBL" id="JAUJWV010000001">
    <property type="protein sequence ID" value="MDN7240666.1"/>
    <property type="molecule type" value="Genomic_DNA"/>
</dbReference>
<proteinExistence type="predicted"/>
<keyword evidence="1" id="KW-1133">Transmembrane helix</keyword>